<dbReference type="AlphaFoldDB" id="A0A9N9ILC8"/>
<accession>A0A9N9ILC8</accession>
<proteinExistence type="predicted"/>
<feature type="non-terminal residue" evidence="1">
    <location>
        <position position="113"/>
    </location>
</feature>
<organism evidence="1 2">
    <name type="scientific">Racocetra fulgida</name>
    <dbReference type="NCBI Taxonomy" id="60492"/>
    <lineage>
        <taxon>Eukaryota</taxon>
        <taxon>Fungi</taxon>
        <taxon>Fungi incertae sedis</taxon>
        <taxon>Mucoromycota</taxon>
        <taxon>Glomeromycotina</taxon>
        <taxon>Glomeromycetes</taxon>
        <taxon>Diversisporales</taxon>
        <taxon>Gigasporaceae</taxon>
        <taxon>Racocetra</taxon>
    </lineage>
</organism>
<evidence type="ECO:0000313" key="1">
    <source>
        <dbReference type="EMBL" id="CAG8740570.1"/>
    </source>
</evidence>
<sequence>NGHNLPLANGHNLPLANDFRPMIDDKTTPPCIIQLIKQCWDADPEKRPTARDLKNQFDEFKTFELLHVQSEPTPSNLPAIKSSEDSGIIDIVDSGIIDLQIQDSYIILDQIFQ</sequence>
<reference evidence="1" key="1">
    <citation type="submission" date="2021-06" db="EMBL/GenBank/DDBJ databases">
        <authorList>
            <person name="Kallberg Y."/>
            <person name="Tangrot J."/>
            <person name="Rosling A."/>
        </authorList>
    </citation>
    <scope>NUCLEOTIDE SEQUENCE</scope>
    <source>
        <strain evidence="1">IN212</strain>
    </source>
</reference>
<dbReference type="InterPro" id="IPR011009">
    <property type="entry name" value="Kinase-like_dom_sf"/>
</dbReference>
<dbReference type="EMBL" id="CAJVPZ010031932">
    <property type="protein sequence ID" value="CAG8740570.1"/>
    <property type="molecule type" value="Genomic_DNA"/>
</dbReference>
<keyword evidence="2" id="KW-1185">Reference proteome</keyword>
<name>A0A9N9ILC8_9GLOM</name>
<dbReference type="SUPFAM" id="SSF56112">
    <property type="entry name" value="Protein kinase-like (PK-like)"/>
    <property type="match status" value="1"/>
</dbReference>
<protein>
    <submittedName>
        <fullName evidence="1">7068_t:CDS:1</fullName>
    </submittedName>
</protein>
<dbReference type="OrthoDB" id="2312236at2759"/>
<dbReference type="Proteomes" id="UP000789396">
    <property type="component" value="Unassembled WGS sequence"/>
</dbReference>
<dbReference type="Gene3D" id="1.10.510.10">
    <property type="entry name" value="Transferase(Phosphotransferase) domain 1"/>
    <property type="match status" value="1"/>
</dbReference>
<comment type="caution">
    <text evidence="1">The sequence shown here is derived from an EMBL/GenBank/DDBJ whole genome shotgun (WGS) entry which is preliminary data.</text>
</comment>
<evidence type="ECO:0000313" key="2">
    <source>
        <dbReference type="Proteomes" id="UP000789396"/>
    </source>
</evidence>
<gene>
    <name evidence="1" type="ORF">RFULGI_LOCUS12825</name>
</gene>